<dbReference type="RefSeq" id="WP_187012451.1">
    <property type="nucleotide sequence ID" value="NZ_JACRWG010000031.1"/>
</dbReference>
<proteinExistence type="predicted"/>
<feature type="compositionally biased region" description="Basic and acidic residues" evidence="1">
    <location>
        <begin position="220"/>
        <end position="240"/>
    </location>
</feature>
<dbReference type="PANTHER" id="PTHR38589:SF1">
    <property type="entry name" value="BLR0621 PROTEIN"/>
    <property type="match status" value="1"/>
</dbReference>
<reference evidence="3 4" key="1">
    <citation type="submission" date="2020-08" db="EMBL/GenBank/DDBJ databases">
        <authorList>
            <person name="Liu C."/>
            <person name="Sun Q."/>
        </authorList>
    </citation>
    <scope>NUCLEOTIDE SEQUENCE [LARGE SCALE GENOMIC DNA]</scope>
    <source>
        <strain evidence="3 4">NSJ-22</strain>
    </source>
</reference>
<keyword evidence="2" id="KW-1133">Transmembrane helix</keyword>
<keyword evidence="2" id="KW-0472">Membrane</keyword>
<dbReference type="Proteomes" id="UP000603474">
    <property type="component" value="Unassembled WGS sequence"/>
</dbReference>
<feature type="compositionally biased region" description="Low complexity" evidence="1">
    <location>
        <begin position="251"/>
        <end position="265"/>
    </location>
</feature>
<evidence type="ECO:0000313" key="4">
    <source>
        <dbReference type="Proteomes" id="UP000603474"/>
    </source>
</evidence>
<keyword evidence="2" id="KW-0812">Transmembrane</keyword>
<dbReference type="Gene3D" id="2.60.40.10">
    <property type="entry name" value="Immunoglobulins"/>
    <property type="match status" value="1"/>
</dbReference>
<dbReference type="InterPro" id="IPR013783">
    <property type="entry name" value="Ig-like_fold"/>
</dbReference>
<evidence type="ECO:0000256" key="1">
    <source>
        <dbReference type="SAM" id="MobiDB-lite"/>
    </source>
</evidence>
<feature type="transmembrane region" description="Helical" evidence="2">
    <location>
        <begin position="12"/>
        <end position="30"/>
    </location>
</feature>
<evidence type="ECO:0000256" key="2">
    <source>
        <dbReference type="SAM" id="Phobius"/>
    </source>
</evidence>
<evidence type="ECO:0000313" key="3">
    <source>
        <dbReference type="EMBL" id="MBC6010172.1"/>
    </source>
</evidence>
<keyword evidence="4" id="KW-1185">Reference proteome</keyword>
<gene>
    <name evidence="3" type="ORF">H8909_07940</name>
</gene>
<accession>A0ABR7KBW6</accession>
<feature type="compositionally biased region" description="Polar residues" evidence="1">
    <location>
        <begin position="241"/>
        <end position="250"/>
    </location>
</feature>
<comment type="caution">
    <text evidence="3">The sequence shown here is derived from an EMBL/GenBank/DDBJ whole genome shotgun (WGS) entry which is preliminary data.</text>
</comment>
<dbReference type="SUPFAM" id="SSF49373">
    <property type="entry name" value="Invasin/intimin cell-adhesion fragments"/>
    <property type="match status" value="1"/>
</dbReference>
<dbReference type="InterPro" id="IPR008964">
    <property type="entry name" value="Invasin/intimin_cell_adhesion"/>
</dbReference>
<sequence>MIKLKKKSIIAIMYIIVVVLLGGIGIHTLTRVPKFVLKDNKTLKLEYGKKFPYDAMELLDTKDMDVKDQKKLVKGLKVKSNFKYEEGKNYFAIGDYKITMTFNKKKLIKKVKVVDTTAPEVNTDYASIDIVKGTDLSKFDFNALGLFNSSDLSPVELSYDFSAIDANKKGTYTLKVNVKDSSGNTTTKELPVNITPVANSNQELVTETITNEEGKKIIRNTLKDKEVPQEKAKAETKTETHSNNASQAKKQVSYSNNHSVSSQSPSVSQSFVANISISKHTTQAITVVGNGGSSATLTVHTKHNGVWTETLSCSARVGSRGITGSKREGDKKTPGGVYSFGHAFGIAGNPGISRSYLQVNNNHYWVDDSNSSYYNKLVDASQTGIQWSSAEHLVDYQEAYRYAIAINYNTSCTPGAGSGIFLHCSTGRATNCFISVSQGDMIRILKMLQVDALIGIYQNKNSLY</sequence>
<feature type="region of interest" description="Disordered" evidence="1">
    <location>
        <begin position="220"/>
        <end position="265"/>
    </location>
</feature>
<organism evidence="3 4">
    <name type="scientific">Catenibacterium faecis</name>
    <dbReference type="NCBI Taxonomy" id="2764323"/>
    <lineage>
        <taxon>Bacteria</taxon>
        <taxon>Bacillati</taxon>
        <taxon>Bacillota</taxon>
        <taxon>Erysipelotrichia</taxon>
        <taxon>Erysipelotrichales</taxon>
        <taxon>Coprobacillaceae</taxon>
        <taxon>Catenibacterium</taxon>
    </lineage>
</organism>
<protein>
    <recommendedName>
        <fullName evidence="5">Bacterial Ig-like domain (Group 3)</fullName>
    </recommendedName>
</protein>
<dbReference type="EMBL" id="JACRWG010000031">
    <property type="protein sequence ID" value="MBC6010172.1"/>
    <property type="molecule type" value="Genomic_DNA"/>
</dbReference>
<evidence type="ECO:0008006" key="5">
    <source>
        <dbReference type="Google" id="ProtNLM"/>
    </source>
</evidence>
<dbReference type="PANTHER" id="PTHR38589">
    <property type="entry name" value="BLR0621 PROTEIN"/>
    <property type="match status" value="1"/>
</dbReference>
<name>A0ABR7KBW6_9FIRM</name>